<dbReference type="Proteomes" id="UP000198228">
    <property type="component" value="Chromosome I"/>
</dbReference>
<evidence type="ECO:0000313" key="2">
    <source>
        <dbReference type="EMBL" id="SCF42178.1"/>
    </source>
</evidence>
<sequence length="283" mass="29268">MPDVGPTAVLPRRPLTVGELLDSAVLLLRTQGRLLLPLGALFAVGEQLLLHPLRLAAGVEPPSWLLGGDGIAALWFLLAVGAASEAAIVTLLGNPAARAAGAALLGRRAGVRELLRPRNARYGATLLLALLVGLVVMLAGLMGPLWFFAYALFGSVAAALAVDRVPVERAVGRAARLAARGGGQAGAVRLLGYLGWWILRVGLGLGVLTGLDSLDLIDLGDPALAQVAAITVWAGVNTVAYPALACLDAVIHLDNRMRTEGLDIRLARSPAGLAEPVLLAADR</sequence>
<accession>A0A1C5AAB8</accession>
<organism evidence="2 3">
    <name type="scientific">Micromonospora purpureochromogenes</name>
    <dbReference type="NCBI Taxonomy" id="47872"/>
    <lineage>
        <taxon>Bacteria</taxon>
        <taxon>Bacillati</taxon>
        <taxon>Actinomycetota</taxon>
        <taxon>Actinomycetes</taxon>
        <taxon>Micromonosporales</taxon>
        <taxon>Micromonosporaceae</taxon>
        <taxon>Micromonospora</taxon>
    </lineage>
</organism>
<feature type="transmembrane region" description="Helical" evidence="1">
    <location>
        <begin position="147"/>
        <end position="167"/>
    </location>
</feature>
<protein>
    <recommendedName>
        <fullName evidence="4">Membrane domain of glycerophosphoryl diester phosphodiesterase</fullName>
    </recommendedName>
</protein>
<evidence type="ECO:0000313" key="3">
    <source>
        <dbReference type="Proteomes" id="UP000198228"/>
    </source>
</evidence>
<name>A0A1C5AAB8_9ACTN</name>
<evidence type="ECO:0008006" key="4">
    <source>
        <dbReference type="Google" id="ProtNLM"/>
    </source>
</evidence>
<dbReference type="AlphaFoldDB" id="A0A1C5AAB8"/>
<feature type="transmembrane region" description="Helical" evidence="1">
    <location>
        <begin position="122"/>
        <end position="141"/>
    </location>
</feature>
<proteinExistence type="predicted"/>
<reference evidence="2 3" key="1">
    <citation type="submission" date="2016-06" db="EMBL/GenBank/DDBJ databases">
        <authorList>
            <person name="Kjaerup R.B."/>
            <person name="Dalgaard T.S."/>
            <person name="Juul-Madsen H.R."/>
        </authorList>
    </citation>
    <scope>NUCLEOTIDE SEQUENCE [LARGE SCALE GENOMIC DNA]</scope>
    <source>
        <strain evidence="2 3">DSM 43821</strain>
    </source>
</reference>
<keyword evidence="1" id="KW-0812">Transmembrane</keyword>
<feature type="transmembrane region" description="Helical" evidence="1">
    <location>
        <begin position="188"/>
        <end position="211"/>
    </location>
</feature>
<feature type="transmembrane region" description="Helical" evidence="1">
    <location>
        <begin position="223"/>
        <end position="247"/>
    </location>
</feature>
<keyword evidence="1" id="KW-0472">Membrane</keyword>
<feature type="transmembrane region" description="Helical" evidence="1">
    <location>
        <begin position="73"/>
        <end position="92"/>
    </location>
</feature>
<evidence type="ECO:0000256" key="1">
    <source>
        <dbReference type="SAM" id="Phobius"/>
    </source>
</evidence>
<gene>
    <name evidence="2" type="ORF">GA0074696_5639</name>
</gene>
<dbReference type="EMBL" id="LT607410">
    <property type="protein sequence ID" value="SCF42178.1"/>
    <property type="molecule type" value="Genomic_DNA"/>
</dbReference>
<keyword evidence="1" id="KW-1133">Transmembrane helix</keyword>
<dbReference type="RefSeq" id="WP_088963836.1">
    <property type="nucleotide sequence ID" value="NZ_LT607410.1"/>
</dbReference>